<comment type="caution">
    <text evidence="3">The sequence shown here is derived from an EMBL/GenBank/DDBJ whole genome shotgun (WGS) entry which is preliminary data.</text>
</comment>
<protein>
    <recommendedName>
        <fullName evidence="2">PD-(D/E)XK nuclease-like domain-containing protein</fullName>
    </recommendedName>
</protein>
<dbReference type="EMBL" id="MTQA01000692">
    <property type="protein sequence ID" value="PNP53260.1"/>
    <property type="molecule type" value="Genomic_DNA"/>
</dbReference>
<dbReference type="InterPro" id="IPR046797">
    <property type="entry name" value="PDDEXK_12"/>
</dbReference>
<feature type="region of interest" description="Disordered" evidence="1">
    <location>
        <begin position="1"/>
        <end position="120"/>
    </location>
</feature>
<evidence type="ECO:0000313" key="4">
    <source>
        <dbReference type="Proteomes" id="UP000236664"/>
    </source>
</evidence>
<sequence>MTQQQDQPTPTPSHVTSCKTKRESDTMEMESPSKRKRSQDHDDPEKTPQAQPNAINPTIFDNPPPPFNVAATSSDDDPTDATSLFSRTLAARPHFPKPQPPSSTRSLSPSKQYRKRSDLQRLDHPIHFSLESDLKAALPADAHDLYDALDNAHWGVDILPYTLKDRNDVKIPGVKRTMWQEQDPNVSENDIEALIEKHKRIEEIVRRTKQCADRGRSEAAWNHIHDQVLRLFAETPSVIAEDITTARIVPRFRPCIITQDDDSISSVSSHTSSHASTTSRGQAINSVHKMVDFALTLEPDVALVRTIEQYTRLSADGTINQTSYFPLKNCPAPVFIETKTASGNLDTSGVQLGVWIAAWHASLRSIMTRGGVQEQIITVPLIQVLEGSWTVMYAVDADDSVKILYSGQVIIGSSNSLMGMYQLQAALNAIVKWMEGPFRTWITRVLTTALQ</sequence>
<gene>
    <name evidence="3" type="ORF">FNYG_15769</name>
</gene>
<keyword evidence="4" id="KW-1185">Reference proteome</keyword>
<organism evidence="3 4">
    <name type="scientific">Gibberella nygamai</name>
    <name type="common">Bean root rot disease fungus</name>
    <name type="synonym">Fusarium nygamai</name>
    <dbReference type="NCBI Taxonomy" id="42673"/>
    <lineage>
        <taxon>Eukaryota</taxon>
        <taxon>Fungi</taxon>
        <taxon>Dikarya</taxon>
        <taxon>Ascomycota</taxon>
        <taxon>Pezizomycotina</taxon>
        <taxon>Sordariomycetes</taxon>
        <taxon>Hypocreomycetidae</taxon>
        <taxon>Hypocreales</taxon>
        <taxon>Nectriaceae</taxon>
        <taxon>Fusarium</taxon>
        <taxon>Fusarium fujikuroi species complex</taxon>
    </lineage>
</organism>
<evidence type="ECO:0000259" key="2">
    <source>
        <dbReference type="Pfam" id="PF20516"/>
    </source>
</evidence>
<feature type="domain" description="PD-(D/E)XK nuclease-like" evidence="2">
    <location>
        <begin position="174"/>
        <end position="439"/>
    </location>
</feature>
<reference evidence="3 4" key="1">
    <citation type="submission" date="2017-06" db="EMBL/GenBank/DDBJ databases">
        <title>Genome of Fusarium nygamai isolate CS10214.</title>
        <authorList>
            <person name="Gardiner D.M."/>
            <person name="Obanor F."/>
            <person name="Kazan K."/>
        </authorList>
    </citation>
    <scope>NUCLEOTIDE SEQUENCE [LARGE SCALE GENOMIC DNA]</scope>
    <source>
        <strain evidence="3 4">CS10214</strain>
    </source>
</reference>
<dbReference type="Proteomes" id="UP000236664">
    <property type="component" value="Unassembled WGS sequence"/>
</dbReference>
<dbReference type="STRING" id="42673.A0A2K0U670"/>
<evidence type="ECO:0000313" key="3">
    <source>
        <dbReference type="EMBL" id="PNP53260.1"/>
    </source>
</evidence>
<dbReference type="OrthoDB" id="5244165at2759"/>
<name>A0A2K0U670_GIBNY</name>
<evidence type="ECO:0000256" key="1">
    <source>
        <dbReference type="SAM" id="MobiDB-lite"/>
    </source>
</evidence>
<accession>A0A2K0U670</accession>
<dbReference type="Pfam" id="PF20516">
    <property type="entry name" value="PDDEXK_12"/>
    <property type="match status" value="1"/>
</dbReference>
<proteinExistence type="predicted"/>
<feature type="compositionally biased region" description="Polar residues" evidence="1">
    <location>
        <begin position="102"/>
        <end position="111"/>
    </location>
</feature>
<dbReference type="AlphaFoldDB" id="A0A2K0U670"/>